<keyword evidence="1" id="KW-1133">Transmembrane helix</keyword>
<evidence type="ECO:0000313" key="2">
    <source>
        <dbReference type="EMBL" id="ANU14358.1"/>
    </source>
</evidence>
<dbReference type="STRING" id="1215089.BBI08_10980"/>
<feature type="transmembrane region" description="Helical" evidence="1">
    <location>
        <begin position="6"/>
        <end position="27"/>
    </location>
</feature>
<evidence type="ECO:0000256" key="1">
    <source>
        <dbReference type="SAM" id="Phobius"/>
    </source>
</evidence>
<protein>
    <submittedName>
        <fullName evidence="2">Uncharacterized protein</fullName>
    </submittedName>
</protein>
<organism evidence="2 3">
    <name type="scientific">Planococcus halocryophilus</name>
    <dbReference type="NCBI Taxonomy" id="1215089"/>
    <lineage>
        <taxon>Bacteria</taxon>
        <taxon>Bacillati</taxon>
        <taxon>Bacillota</taxon>
        <taxon>Bacilli</taxon>
        <taxon>Bacillales</taxon>
        <taxon>Caryophanaceae</taxon>
        <taxon>Planococcus</taxon>
    </lineage>
</organism>
<accession>A0A1C7DSP5</accession>
<proteinExistence type="predicted"/>
<keyword evidence="1" id="KW-0812">Transmembrane</keyword>
<name>A0A1C7DSP5_9BACL</name>
<dbReference type="AlphaFoldDB" id="A0A1C7DSP5"/>
<reference evidence="3" key="1">
    <citation type="submission" date="2016-07" db="EMBL/GenBank/DDBJ databases">
        <authorList>
            <person name="See-Too W.S."/>
        </authorList>
    </citation>
    <scope>NUCLEOTIDE SEQUENCE [LARGE SCALE GENOMIC DNA]</scope>
    <source>
        <strain evidence="3">DSM 24743</strain>
    </source>
</reference>
<dbReference type="EMBL" id="CP016537">
    <property type="protein sequence ID" value="ANU14358.1"/>
    <property type="molecule type" value="Genomic_DNA"/>
</dbReference>
<keyword evidence="3" id="KW-1185">Reference proteome</keyword>
<gene>
    <name evidence="2" type="ORF">BBI08_10980</name>
</gene>
<dbReference type="Proteomes" id="UP000092687">
    <property type="component" value="Chromosome"/>
</dbReference>
<keyword evidence="1" id="KW-0472">Membrane</keyword>
<evidence type="ECO:0000313" key="3">
    <source>
        <dbReference type="Proteomes" id="UP000092687"/>
    </source>
</evidence>
<sequence length="60" mass="6822">MVADSRIFVAARIFFASCVFLAGRAYFPGNVHKKTPFGFVAFRWRKAGNWGLENKLLQGR</sequence>
<dbReference type="KEGG" id="phc:BBI08_10980"/>
<reference evidence="3" key="2">
    <citation type="submission" date="2016-10" db="EMBL/GenBank/DDBJ databases">
        <authorList>
            <person name="See-Too W.S."/>
        </authorList>
    </citation>
    <scope>NUCLEOTIDE SEQUENCE [LARGE SCALE GENOMIC DNA]</scope>
    <source>
        <strain evidence="3">DSM 24743</strain>
    </source>
</reference>